<dbReference type="Proteomes" id="UP001157006">
    <property type="component" value="Chromosome 1L"/>
</dbReference>
<dbReference type="EMBL" id="OX451736">
    <property type="protein sequence ID" value="CAI8585933.1"/>
    <property type="molecule type" value="Genomic_DNA"/>
</dbReference>
<dbReference type="PROSITE" id="PS51742">
    <property type="entry name" value="PPC"/>
    <property type="match status" value="1"/>
</dbReference>
<evidence type="ECO:0000256" key="2">
    <source>
        <dbReference type="ARBA" id="ARBA00023125"/>
    </source>
</evidence>
<name>A0AAV0YMN2_VICFA</name>
<dbReference type="PANTHER" id="PTHR31100:SF69">
    <property type="entry name" value="AT-HOOK MOTIF NUCLEAR-LOCALIZED PROTEIN 17-RELATED"/>
    <property type="match status" value="1"/>
</dbReference>
<accession>A0AAV0YMN2</accession>
<evidence type="ECO:0000256" key="3">
    <source>
        <dbReference type="ARBA" id="ARBA00023163"/>
    </source>
</evidence>
<evidence type="ECO:0000259" key="6">
    <source>
        <dbReference type="PROSITE" id="PS51742"/>
    </source>
</evidence>
<gene>
    <name evidence="7" type="ORF">VFH_I230000</name>
</gene>
<evidence type="ECO:0000256" key="4">
    <source>
        <dbReference type="ARBA" id="ARBA00023242"/>
    </source>
</evidence>
<evidence type="ECO:0000256" key="5">
    <source>
        <dbReference type="SAM" id="MobiDB-lite"/>
    </source>
</evidence>
<organism evidence="7 8">
    <name type="scientific">Vicia faba</name>
    <name type="common">Broad bean</name>
    <name type="synonym">Faba vulgaris</name>
    <dbReference type="NCBI Taxonomy" id="3906"/>
    <lineage>
        <taxon>Eukaryota</taxon>
        <taxon>Viridiplantae</taxon>
        <taxon>Streptophyta</taxon>
        <taxon>Embryophyta</taxon>
        <taxon>Tracheophyta</taxon>
        <taxon>Spermatophyta</taxon>
        <taxon>Magnoliopsida</taxon>
        <taxon>eudicotyledons</taxon>
        <taxon>Gunneridae</taxon>
        <taxon>Pentapetalae</taxon>
        <taxon>rosids</taxon>
        <taxon>fabids</taxon>
        <taxon>Fabales</taxon>
        <taxon>Fabaceae</taxon>
        <taxon>Papilionoideae</taxon>
        <taxon>50 kb inversion clade</taxon>
        <taxon>NPAAA clade</taxon>
        <taxon>Hologalegina</taxon>
        <taxon>IRL clade</taxon>
        <taxon>Fabeae</taxon>
        <taxon>Vicia</taxon>
    </lineage>
</organism>
<evidence type="ECO:0000256" key="1">
    <source>
        <dbReference type="ARBA" id="ARBA00023015"/>
    </source>
</evidence>
<dbReference type="GO" id="GO:0005634">
    <property type="term" value="C:nucleus"/>
    <property type="evidence" value="ECO:0007669"/>
    <property type="project" value="TreeGrafter"/>
</dbReference>
<evidence type="ECO:0000313" key="8">
    <source>
        <dbReference type="Proteomes" id="UP001157006"/>
    </source>
</evidence>
<proteinExistence type="predicted"/>
<keyword evidence="1" id="KW-0805">Transcription regulation</keyword>
<feature type="domain" description="PPC" evidence="6">
    <location>
        <begin position="86"/>
        <end position="123"/>
    </location>
</feature>
<dbReference type="AlphaFoldDB" id="A0AAV0YMN2"/>
<dbReference type="GO" id="GO:0003680">
    <property type="term" value="F:minor groove of adenine-thymine-rich DNA binding"/>
    <property type="evidence" value="ECO:0007669"/>
    <property type="project" value="InterPro"/>
</dbReference>
<keyword evidence="8" id="KW-1185">Reference proteome</keyword>
<sequence length="123" mass="13344">MPSLSNLHLPIFIFSSSPSEKENKCLPHHECQIVGEDDNHSSSGAAAQKLNSSGDGATIEVVRWPRCPPGSKNRPRPPVIITRDPEPSMSPFILEVSVGNDFVQAVAEFSHRRNIGLCVLTAS</sequence>
<keyword evidence="2" id="KW-0238">DNA-binding</keyword>
<evidence type="ECO:0000313" key="7">
    <source>
        <dbReference type="EMBL" id="CAI8585933.1"/>
    </source>
</evidence>
<dbReference type="InterPro" id="IPR014476">
    <property type="entry name" value="AHL15-29"/>
</dbReference>
<keyword evidence="3" id="KW-0804">Transcription</keyword>
<protein>
    <recommendedName>
        <fullName evidence="6">PPC domain-containing protein</fullName>
    </recommendedName>
</protein>
<keyword evidence="4" id="KW-0539">Nucleus</keyword>
<feature type="region of interest" description="Disordered" evidence="5">
    <location>
        <begin position="63"/>
        <end position="84"/>
    </location>
</feature>
<dbReference type="PANTHER" id="PTHR31100">
    <property type="entry name" value="AT-HOOK MOTIF NUCLEAR-LOCALIZED PROTEIN 15"/>
    <property type="match status" value="1"/>
</dbReference>
<reference evidence="7 8" key="1">
    <citation type="submission" date="2023-01" db="EMBL/GenBank/DDBJ databases">
        <authorList>
            <person name="Kreplak J."/>
        </authorList>
    </citation>
    <scope>NUCLEOTIDE SEQUENCE [LARGE SCALE GENOMIC DNA]</scope>
</reference>
<dbReference type="GO" id="GO:0003700">
    <property type="term" value="F:DNA-binding transcription factor activity"/>
    <property type="evidence" value="ECO:0007669"/>
    <property type="project" value="TreeGrafter"/>
</dbReference>
<dbReference type="InterPro" id="IPR005175">
    <property type="entry name" value="PPC_dom"/>
</dbReference>